<dbReference type="eggNOG" id="KOG2401">
    <property type="taxonomic scope" value="Eukaryota"/>
</dbReference>
<dbReference type="HOGENOM" id="CLU_473322_0_0_1"/>
<dbReference type="GO" id="GO:0005634">
    <property type="term" value="C:nucleus"/>
    <property type="evidence" value="ECO:0007669"/>
    <property type="project" value="TreeGrafter"/>
</dbReference>
<reference evidence="4" key="1">
    <citation type="journal article" date="2011" name="Proc. Natl. Acad. Sci. U.S.A.">
        <title>Obligate biotrophy features unraveled by the genomic analysis of rust fungi.</title>
        <authorList>
            <person name="Duplessis S."/>
            <person name="Cuomo C.A."/>
            <person name="Lin Y.-C."/>
            <person name="Aerts A."/>
            <person name="Tisserant E."/>
            <person name="Veneault-Fourrey C."/>
            <person name="Joly D.L."/>
            <person name="Hacquard S."/>
            <person name="Amselem J."/>
            <person name="Cantarel B.L."/>
            <person name="Chiu R."/>
            <person name="Coutinho P.M."/>
            <person name="Feau N."/>
            <person name="Field M."/>
            <person name="Frey P."/>
            <person name="Gelhaye E."/>
            <person name="Goldberg J."/>
            <person name="Grabherr M.G."/>
            <person name="Kodira C.D."/>
            <person name="Kohler A."/>
            <person name="Kuees U."/>
            <person name="Lindquist E.A."/>
            <person name="Lucas S.M."/>
            <person name="Mago R."/>
            <person name="Mauceli E."/>
            <person name="Morin E."/>
            <person name="Murat C."/>
            <person name="Pangilinan J.L."/>
            <person name="Park R."/>
            <person name="Pearson M."/>
            <person name="Quesneville H."/>
            <person name="Rouhier N."/>
            <person name="Sakthikumar S."/>
            <person name="Salamov A.A."/>
            <person name="Schmutz J."/>
            <person name="Selles B."/>
            <person name="Shapiro H."/>
            <person name="Tanguay P."/>
            <person name="Tuskan G.A."/>
            <person name="Henrissat B."/>
            <person name="Van de Peer Y."/>
            <person name="Rouze P."/>
            <person name="Ellis J.G."/>
            <person name="Dodds P.N."/>
            <person name="Schein J.E."/>
            <person name="Zhong S."/>
            <person name="Hamelin R.C."/>
            <person name="Grigoriev I.V."/>
            <person name="Szabo L.J."/>
            <person name="Martin F."/>
        </authorList>
    </citation>
    <scope>NUCLEOTIDE SEQUENCE [LARGE SCALE GENOMIC DNA]</scope>
    <source>
        <strain evidence="4">98AG31 / pathotype 3-4-7</strain>
    </source>
</reference>
<dbReference type="OrthoDB" id="4080456at2759"/>
<evidence type="ECO:0000313" key="4">
    <source>
        <dbReference type="Proteomes" id="UP000001072"/>
    </source>
</evidence>
<protein>
    <recommendedName>
        <fullName evidence="2">Smr domain-containing protein</fullName>
    </recommendedName>
</protein>
<name>F4S4Z0_MELLP</name>
<dbReference type="GO" id="GO:0004519">
    <property type="term" value="F:endonuclease activity"/>
    <property type="evidence" value="ECO:0007669"/>
    <property type="project" value="TreeGrafter"/>
</dbReference>
<dbReference type="Proteomes" id="UP000001072">
    <property type="component" value="Unassembled WGS sequence"/>
</dbReference>
<feature type="compositionally biased region" description="Polar residues" evidence="1">
    <location>
        <begin position="398"/>
        <end position="419"/>
    </location>
</feature>
<dbReference type="SUPFAM" id="SSF160443">
    <property type="entry name" value="SMR domain-like"/>
    <property type="match status" value="1"/>
</dbReference>
<dbReference type="AlphaFoldDB" id="F4S4Z0"/>
<dbReference type="PANTHER" id="PTHR46535:SF1">
    <property type="entry name" value="NEDD4-BINDING PROTEIN 2"/>
    <property type="match status" value="1"/>
</dbReference>
<feature type="region of interest" description="Disordered" evidence="1">
    <location>
        <begin position="192"/>
        <end position="220"/>
    </location>
</feature>
<dbReference type="STRING" id="747676.F4S4Z0"/>
<dbReference type="EMBL" id="GL883149">
    <property type="protein sequence ID" value="EGG00297.1"/>
    <property type="molecule type" value="Genomic_DNA"/>
</dbReference>
<proteinExistence type="predicted"/>
<dbReference type="Gene3D" id="3.30.1370.110">
    <property type="match status" value="1"/>
</dbReference>
<dbReference type="InterPro" id="IPR002625">
    <property type="entry name" value="Smr_dom"/>
</dbReference>
<keyword evidence="4" id="KW-1185">Reference proteome</keyword>
<feature type="domain" description="Smr" evidence="2">
    <location>
        <begin position="509"/>
        <end position="576"/>
    </location>
</feature>
<feature type="region of interest" description="Disordered" evidence="1">
    <location>
        <begin position="119"/>
        <end position="143"/>
    </location>
</feature>
<dbReference type="InParanoid" id="F4S4Z0"/>
<dbReference type="InterPro" id="IPR052772">
    <property type="entry name" value="Endo/PolyKinase_Domain-Protein"/>
</dbReference>
<evidence type="ECO:0000259" key="2">
    <source>
        <dbReference type="PROSITE" id="PS50828"/>
    </source>
</evidence>
<sequence length="576" mass="64596">MSSSTHPTPSSSNIQTLLTEFSSNIDTSLIYAISSDYPETEQGLRSSREILIGLSKEVQTHQESVEEINIGLGLNETDDRQMDQVLDAWDLEQTQIDLASSKADFESDESSSSCTTVLEDGSQIINSDDDQETSSNLSKPDDSPIGLLKCMFPSLAIDVLQDALGSDTSLVDLSVAVDSLLQTHSIPFETINTSDNLDQSRSHPIPKKISPKRKPQPNKKGFQTIHLTDVMRGDERERINEAKKKAEEDGPNGIPENKWVILASQTDFLADLLKIDPSKIKTAYLRHHCNLVLALEEVLNKLVIERSELIKAFSEDELVRFTSNLETFQQLLPDRDQLFLNRFLVVTFNDPDSAFDLIRFLDELFISEGTTIWNLFHRLPIHQTGSDQKLIESDQSSGFHQVSSSKPNRSLVGTRNQMGTDPIHRVSETTCISKASHYRQLRDHAFRQAAQAYQTSRSIQSRRGGALVYAEEGRKYDLKAKYWELEAGKAKVRERTVLDPGPAGMARSVDLHGLSRIQALAVTRDFLNRWESSHEKPSQNSPLLIITGAGKHSYKSTPVLLPAITRCKSFFLLDWI</sequence>
<dbReference type="GeneID" id="18930935"/>
<dbReference type="PANTHER" id="PTHR46535">
    <property type="entry name" value="NEDD4-BINDING PROTEIN 2"/>
    <property type="match status" value="1"/>
</dbReference>
<gene>
    <name evidence="3" type="ORF">MELLADRAFT_67928</name>
</gene>
<organism evidence="4">
    <name type="scientific">Melampsora larici-populina (strain 98AG31 / pathotype 3-4-7)</name>
    <name type="common">Poplar leaf rust fungus</name>
    <dbReference type="NCBI Taxonomy" id="747676"/>
    <lineage>
        <taxon>Eukaryota</taxon>
        <taxon>Fungi</taxon>
        <taxon>Dikarya</taxon>
        <taxon>Basidiomycota</taxon>
        <taxon>Pucciniomycotina</taxon>
        <taxon>Pucciniomycetes</taxon>
        <taxon>Pucciniales</taxon>
        <taxon>Melampsoraceae</taxon>
        <taxon>Melampsora</taxon>
    </lineage>
</organism>
<evidence type="ECO:0000313" key="3">
    <source>
        <dbReference type="EMBL" id="EGG00297.1"/>
    </source>
</evidence>
<dbReference type="InterPro" id="IPR036063">
    <property type="entry name" value="Smr_dom_sf"/>
</dbReference>
<dbReference type="RefSeq" id="XP_007416496.1">
    <property type="nucleotide sequence ID" value="XM_007416434.1"/>
</dbReference>
<evidence type="ECO:0000256" key="1">
    <source>
        <dbReference type="SAM" id="MobiDB-lite"/>
    </source>
</evidence>
<accession>F4S4Z0</accession>
<feature type="region of interest" description="Disordered" evidence="1">
    <location>
        <begin position="398"/>
        <end position="420"/>
    </location>
</feature>
<dbReference type="KEGG" id="mlr:MELLADRAFT_67928"/>
<feature type="compositionally biased region" description="Basic residues" evidence="1">
    <location>
        <begin position="204"/>
        <end position="217"/>
    </location>
</feature>
<dbReference type="PROSITE" id="PS50828">
    <property type="entry name" value="SMR"/>
    <property type="match status" value="1"/>
</dbReference>
<dbReference type="VEuPathDB" id="FungiDB:MELLADRAFT_67928"/>